<accession>A0A9N9KK38</accession>
<feature type="non-terminal residue" evidence="1">
    <location>
        <position position="60"/>
    </location>
</feature>
<reference evidence="1" key="1">
    <citation type="submission" date="2021-06" db="EMBL/GenBank/DDBJ databases">
        <authorList>
            <person name="Kallberg Y."/>
            <person name="Tangrot J."/>
            <person name="Rosling A."/>
        </authorList>
    </citation>
    <scope>NUCLEOTIDE SEQUENCE</scope>
    <source>
        <strain evidence="1">FL966</strain>
    </source>
</reference>
<dbReference type="OrthoDB" id="424572at2759"/>
<dbReference type="AlphaFoldDB" id="A0A9N9KK38"/>
<name>A0A9N9KK38_9GLOM</name>
<keyword evidence="2" id="KW-1185">Reference proteome</keyword>
<protein>
    <submittedName>
        <fullName evidence="1">24078_t:CDS:1</fullName>
    </submittedName>
</protein>
<organism evidence="1 2">
    <name type="scientific">Cetraspora pellucida</name>
    <dbReference type="NCBI Taxonomy" id="1433469"/>
    <lineage>
        <taxon>Eukaryota</taxon>
        <taxon>Fungi</taxon>
        <taxon>Fungi incertae sedis</taxon>
        <taxon>Mucoromycota</taxon>
        <taxon>Glomeromycotina</taxon>
        <taxon>Glomeromycetes</taxon>
        <taxon>Diversisporales</taxon>
        <taxon>Gigasporaceae</taxon>
        <taxon>Cetraspora</taxon>
    </lineage>
</organism>
<gene>
    <name evidence="1" type="ORF">CPELLU_LOCUS21804</name>
</gene>
<comment type="caution">
    <text evidence="1">The sequence shown here is derived from an EMBL/GenBank/DDBJ whole genome shotgun (WGS) entry which is preliminary data.</text>
</comment>
<dbReference type="Proteomes" id="UP000789759">
    <property type="component" value="Unassembled WGS sequence"/>
</dbReference>
<evidence type="ECO:0000313" key="2">
    <source>
        <dbReference type="Proteomes" id="UP000789759"/>
    </source>
</evidence>
<dbReference type="EMBL" id="CAJVQA010086245">
    <property type="protein sequence ID" value="CAG8839101.1"/>
    <property type="molecule type" value="Genomic_DNA"/>
</dbReference>
<proteinExistence type="predicted"/>
<sequence length="60" mass="7110">VNPPIFVLDGKINEFFHCEIVKLYPCKRRMVMDMEIFKKHADVQIRNDLIDCQIDICSVK</sequence>
<evidence type="ECO:0000313" key="1">
    <source>
        <dbReference type="EMBL" id="CAG8839101.1"/>
    </source>
</evidence>
<feature type="non-terminal residue" evidence="1">
    <location>
        <position position="1"/>
    </location>
</feature>